<dbReference type="Proteomes" id="UP000298781">
    <property type="component" value="Chromosome"/>
</dbReference>
<dbReference type="AlphaFoldDB" id="A0A4D7B0J5"/>
<dbReference type="InterPro" id="IPR008318">
    <property type="entry name" value="UCP030820"/>
</dbReference>
<dbReference type="Pfam" id="PF06073">
    <property type="entry name" value="DUF934"/>
    <property type="match status" value="1"/>
</dbReference>
<organism evidence="1 2">
    <name type="scientific">Phreatobacter stygius</name>
    <dbReference type="NCBI Taxonomy" id="1940610"/>
    <lineage>
        <taxon>Bacteria</taxon>
        <taxon>Pseudomonadati</taxon>
        <taxon>Pseudomonadota</taxon>
        <taxon>Alphaproteobacteria</taxon>
        <taxon>Hyphomicrobiales</taxon>
        <taxon>Phreatobacteraceae</taxon>
        <taxon>Phreatobacter</taxon>
    </lineage>
</organism>
<dbReference type="OrthoDB" id="9800421at2"/>
<dbReference type="KEGG" id="pstg:E8M01_12770"/>
<keyword evidence="2" id="KW-1185">Reference proteome</keyword>
<gene>
    <name evidence="1" type="ORF">E8M01_12770</name>
</gene>
<evidence type="ECO:0000313" key="1">
    <source>
        <dbReference type="EMBL" id="QCI65015.1"/>
    </source>
</evidence>
<accession>A0A4D7B0J5</accession>
<evidence type="ECO:0000313" key="2">
    <source>
        <dbReference type="Proteomes" id="UP000298781"/>
    </source>
</evidence>
<proteinExistence type="predicted"/>
<reference evidence="1 2" key="1">
    <citation type="submission" date="2019-04" db="EMBL/GenBank/DDBJ databases">
        <title>Phreatobacter aquaticus sp. nov.</title>
        <authorList>
            <person name="Choi A."/>
        </authorList>
    </citation>
    <scope>NUCLEOTIDE SEQUENCE [LARGE SCALE GENOMIC DNA]</scope>
    <source>
        <strain evidence="1 2">KCTC 52518</strain>
    </source>
</reference>
<dbReference type="RefSeq" id="WP_136960464.1">
    <property type="nucleotide sequence ID" value="NZ_CP039690.1"/>
</dbReference>
<sequence>MALYRDGGFVADDWSFPAEAEPVPAAGKIALPKARLTAAWTDLAGRADPIGLVLNSGENLDGLAEAIPLLSLVKLVIPRYADGRLYSIARLLRDRYGFKGEIRAAGDVLRDQIIFLARAGFDAFEVTHEGTIKALREGAIIAVHHHYQPASHEIGEAKPGPRPWLRLSSVPGVAQ</sequence>
<protein>
    <submittedName>
        <fullName evidence="1">DUF934 domain-containing protein</fullName>
    </submittedName>
</protein>
<dbReference type="PIRSF" id="PIRSF030820">
    <property type="entry name" value="UCP030820"/>
    <property type="match status" value="1"/>
</dbReference>
<dbReference type="EMBL" id="CP039690">
    <property type="protein sequence ID" value="QCI65015.1"/>
    <property type="molecule type" value="Genomic_DNA"/>
</dbReference>
<name>A0A4D7B0J5_9HYPH</name>